<gene>
    <name evidence="2" type="ORF">GKQ77_04610</name>
</gene>
<dbReference type="SUPFAM" id="SSF55729">
    <property type="entry name" value="Acyl-CoA N-acyltransferases (Nat)"/>
    <property type="match status" value="1"/>
</dbReference>
<organism evidence="2 3">
    <name type="scientific">Streptomyces anatolicus</name>
    <dbReference type="NCBI Taxonomy" id="2675858"/>
    <lineage>
        <taxon>Bacteria</taxon>
        <taxon>Bacillati</taxon>
        <taxon>Actinomycetota</taxon>
        <taxon>Actinomycetes</taxon>
        <taxon>Kitasatosporales</taxon>
        <taxon>Streptomycetaceae</taxon>
        <taxon>Streptomyces</taxon>
    </lineage>
</organism>
<dbReference type="EMBL" id="WMBF01000022">
    <property type="protein sequence ID" value="MBW5420852.1"/>
    <property type="molecule type" value="Genomic_DNA"/>
</dbReference>
<dbReference type="InterPro" id="IPR000182">
    <property type="entry name" value="GNAT_dom"/>
</dbReference>
<evidence type="ECO:0000259" key="1">
    <source>
        <dbReference type="PROSITE" id="PS51186"/>
    </source>
</evidence>
<keyword evidence="3" id="KW-1185">Reference proteome</keyword>
<reference evidence="2 3" key="1">
    <citation type="submission" date="2019-11" db="EMBL/GenBank/DDBJ databases">
        <authorList>
            <person name="Ay H."/>
        </authorList>
    </citation>
    <scope>NUCLEOTIDE SEQUENCE [LARGE SCALE GENOMIC DNA]</scope>
    <source>
        <strain evidence="2 3">BG9H</strain>
    </source>
</reference>
<name>A0ABS6YJW4_9ACTN</name>
<dbReference type="Gene3D" id="3.40.630.30">
    <property type="match status" value="1"/>
</dbReference>
<dbReference type="PROSITE" id="PS51186">
    <property type="entry name" value="GNAT"/>
    <property type="match status" value="1"/>
</dbReference>
<evidence type="ECO:0000313" key="2">
    <source>
        <dbReference type="EMBL" id="MBW5420852.1"/>
    </source>
</evidence>
<sequence>MSDVVRLASAADHLILERLWLMFRHDMSEVDGRLPNPDGGFRDEWLRAALVDADWAPYLLVSGDRPAGLALVRGVSGPTRVLNSFFVVRGARGRGIGLQAAQEVVAKHPGQWEIAFQDANSAAVRFWRRVAAKVACGEWTEEHRPVPQRPDLPPDAWISFSTLA</sequence>
<comment type="caution">
    <text evidence="2">The sequence shown here is derived from an EMBL/GenBank/DDBJ whole genome shotgun (WGS) entry which is preliminary data.</text>
</comment>
<protein>
    <submittedName>
        <fullName evidence="2">GNAT family N-acetyltransferase</fullName>
    </submittedName>
</protein>
<feature type="domain" description="N-acetyltransferase" evidence="1">
    <location>
        <begin position="3"/>
        <end position="164"/>
    </location>
</feature>
<dbReference type="Pfam" id="PF00583">
    <property type="entry name" value="Acetyltransf_1"/>
    <property type="match status" value="1"/>
</dbReference>
<evidence type="ECO:0000313" key="3">
    <source>
        <dbReference type="Proteomes" id="UP001197114"/>
    </source>
</evidence>
<dbReference type="Proteomes" id="UP001197114">
    <property type="component" value="Unassembled WGS sequence"/>
</dbReference>
<dbReference type="RefSeq" id="WP_219687411.1">
    <property type="nucleotide sequence ID" value="NZ_WMBF01000022.1"/>
</dbReference>
<accession>A0ABS6YJW4</accession>
<proteinExistence type="predicted"/>
<dbReference type="InterPro" id="IPR016181">
    <property type="entry name" value="Acyl_CoA_acyltransferase"/>
</dbReference>